<reference evidence="3 4" key="1">
    <citation type="submission" date="2020-08" db="EMBL/GenBank/DDBJ databases">
        <title>Cohnella phylogeny.</title>
        <authorList>
            <person name="Dunlap C."/>
        </authorList>
    </citation>
    <scope>NUCLEOTIDE SEQUENCE [LARGE SCALE GENOMIC DNA]</scope>
    <source>
        <strain evidence="3 4">DSM 25241</strain>
    </source>
</reference>
<feature type="transmembrane region" description="Helical" evidence="2">
    <location>
        <begin position="130"/>
        <end position="151"/>
    </location>
</feature>
<dbReference type="EMBL" id="JACJVQ010000015">
    <property type="protein sequence ID" value="MBB6635910.1"/>
    <property type="molecule type" value="Genomic_DNA"/>
</dbReference>
<comment type="caution">
    <text evidence="3">The sequence shown here is derived from an EMBL/GenBank/DDBJ whole genome shotgun (WGS) entry which is preliminary data.</text>
</comment>
<keyword evidence="2" id="KW-0472">Membrane</keyword>
<dbReference type="AlphaFoldDB" id="A0A841T1F4"/>
<name>A0A841T1F4_9BACL</name>
<proteinExistence type="predicted"/>
<protein>
    <submittedName>
        <fullName evidence="3">Uncharacterized protein</fullName>
    </submittedName>
</protein>
<sequence length="168" mass="19193">MKLIREFAASHPIWNMALLIATAVMCSAFLLAEPAQAGLIDRLQDIYKAPDKLEEIQSEYNQAKEELNRQTEQFAAEREEMQQQTEALMGRNEALAARNESLASQNAALLERLDQAEREKEKKAALTRKIVLTAVTILGLGMAYFLSIRMWRFTAWRRHQRLTGGQSR</sequence>
<keyword evidence="4" id="KW-1185">Reference proteome</keyword>
<evidence type="ECO:0000313" key="3">
    <source>
        <dbReference type="EMBL" id="MBB6635910.1"/>
    </source>
</evidence>
<dbReference type="RefSeq" id="WP_185121143.1">
    <property type="nucleotide sequence ID" value="NZ_JACJVQ010000015.1"/>
</dbReference>
<organism evidence="3 4">
    <name type="scientific">Cohnella thailandensis</name>
    <dbReference type="NCBI Taxonomy" id="557557"/>
    <lineage>
        <taxon>Bacteria</taxon>
        <taxon>Bacillati</taxon>
        <taxon>Bacillota</taxon>
        <taxon>Bacilli</taxon>
        <taxon>Bacillales</taxon>
        <taxon>Paenibacillaceae</taxon>
        <taxon>Cohnella</taxon>
    </lineage>
</organism>
<keyword evidence="1" id="KW-0175">Coiled coil</keyword>
<keyword evidence="2" id="KW-1133">Transmembrane helix</keyword>
<keyword evidence="2" id="KW-0812">Transmembrane</keyword>
<feature type="coiled-coil region" evidence="1">
    <location>
        <begin position="53"/>
        <end position="126"/>
    </location>
</feature>
<dbReference type="Proteomes" id="UP000535838">
    <property type="component" value="Unassembled WGS sequence"/>
</dbReference>
<evidence type="ECO:0000256" key="1">
    <source>
        <dbReference type="SAM" id="Coils"/>
    </source>
</evidence>
<accession>A0A841T1F4</accession>
<evidence type="ECO:0000313" key="4">
    <source>
        <dbReference type="Proteomes" id="UP000535838"/>
    </source>
</evidence>
<gene>
    <name evidence="3" type="ORF">H7B67_17450</name>
</gene>
<evidence type="ECO:0000256" key="2">
    <source>
        <dbReference type="SAM" id="Phobius"/>
    </source>
</evidence>